<dbReference type="EMBL" id="JBHUJB010000021">
    <property type="protein sequence ID" value="MFD2158246.1"/>
    <property type="molecule type" value="Genomic_DNA"/>
</dbReference>
<organism evidence="1 2">
    <name type="scientific">Rubritalea tangerina</name>
    <dbReference type="NCBI Taxonomy" id="430798"/>
    <lineage>
        <taxon>Bacteria</taxon>
        <taxon>Pseudomonadati</taxon>
        <taxon>Verrucomicrobiota</taxon>
        <taxon>Verrucomicrobiia</taxon>
        <taxon>Verrucomicrobiales</taxon>
        <taxon>Rubritaleaceae</taxon>
        <taxon>Rubritalea</taxon>
    </lineage>
</organism>
<name>A0ABW4Z8D5_9BACT</name>
<sequence length="192" mass="22196">MHQVIACPTLPQVSSSLPINHTRQHRNECSEQFYLSCLELAQSLWLSHKPAQAILQLDKAMMATLGPDNPTLTQYPLPYAAILWIVEHSEAEGFIGNPVRHFQHLASRMNWKQPNPRLRIARAWTCFHLIERYFPNRTFTRDLRQIEKEKLVIPTITETLEGIQLFSPHKDEKSLLKELFAKAPGWHGIAKQ</sequence>
<protein>
    <submittedName>
        <fullName evidence="1">Uncharacterized protein</fullName>
    </submittedName>
</protein>
<proteinExistence type="predicted"/>
<comment type="caution">
    <text evidence="1">The sequence shown here is derived from an EMBL/GenBank/DDBJ whole genome shotgun (WGS) entry which is preliminary data.</text>
</comment>
<gene>
    <name evidence="1" type="ORF">ACFSW8_04990</name>
</gene>
<evidence type="ECO:0000313" key="2">
    <source>
        <dbReference type="Proteomes" id="UP001597389"/>
    </source>
</evidence>
<accession>A0ABW4Z8D5</accession>
<dbReference type="Proteomes" id="UP001597389">
    <property type="component" value="Unassembled WGS sequence"/>
</dbReference>
<evidence type="ECO:0000313" key="1">
    <source>
        <dbReference type="EMBL" id="MFD2158246.1"/>
    </source>
</evidence>
<keyword evidence="2" id="KW-1185">Reference proteome</keyword>
<reference evidence="2" key="1">
    <citation type="journal article" date="2019" name="Int. J. Syst. Evol. Microbiol.">
        <title>The Global Catalogue of Microorganisms (GCM) 10K type strain sequencing project: providing services to taxonomists for standard genome sequencing and annotation.</title>
        <authorList>
            <consortium name="The Broad Institute Genomics Platform"/>
            <consortium name="The Broad Institute Genome Sequencing Center for Infectious Disease"/>
            <person name="Wu L."/>
            <person name="Ma J."/>
        </authorList>
    </citation>
    <scope>NUCLEOTIDE SEQUENCE [LARGE SCALE GENOMIC DNA]</scope>
    <source>
        <strain evidence="2">CCUG 57942</strain>
    </source>
</reference>
<dbReference type="RefSeq" id="WP_377090415.1">
    <property type="nucleotide sequence ID" value="NZ_JBHSJL010000014.1"/>
</dbReference>